<gene>
    <name evidence="3" type="ORF">H9624_13830</name>
</gene>
<keyword evidence="2" id="KW-0472">Membrane</keyword>
<dbReference type="SUPFAM" id="SSF110296">
    <property type="entry name" value="Oligoxyloglucan reducing end-specific cellobiohydrolase"/>
    <property type="match status" value="1"/>
</dbReference>
<organism evidence="3 4">
    <name type="scientific">Oceanitalea stevensii</name>
    <dbReference type="NCBI Taxonomy" id="2763072"/>
    <lineage>
        <taxon>Bacteria</taxon>
        <taxon>Bacillati</taxon>
        <taxon>Actinomycetota</taxon>
        <taxon>Actinomycetes</taxon>
        <taxon>Micrococcales</taxon>
        <taxon>Bogoriellaceae</taxon>
        <taxon>Georgenia</taxon>
    </lineage>
</organism>
<dbReference type="RefSeq" id="WP_251840498.1">
    <property type="nucleotide sequence ID" value="NZ_JACSPO010000010.1"/>
</dbReference>
<accession>A0ABR8Z4X8</accession>
<evidence type="ECO:0000256" key="1">
    <source>
        <dbReference type="SAM" id="MobiDB-lite"/>
    </source>
</evidence>
<keyword evidence="4" id="KW-1185">Reference proteome</keyword>
<dbReference type="EMBL" id="JACSPO010000010">
    <property type="protein sequence ID" value="MBD8063400.1"/>
    <property type="molecule type" value="Genomic_DNA"/>
</dbReference>
<reference evidence="3 4" key="1">
    <citation type="submission" date="2020-08" db="EMBL/GenBank/DDBJ databases">
        <title>A Genomic Blueprint of the Chicken Gut Microbiome.</title>
        <authorList>
            <person name="Gilroy R."/>
            <person name="Ravi A."/>
            <person name="Getino M."/>
            <person name="Pursley I."/>
            <person name="Horton D.L."/>
            <person name="Alikhan N.-F."/>
            <person name="Baker D."/>
            <person name="Gharbi K."/>
            <person name="Hall N."/>
            <person name="Watson M."/>
            <person name="Adriaenssens E.M."/>
            <person name="Foster-Nyarko E."/>
            <person name="Jarju S."/>
            <person name="Secka A."/>
            <person name="Antonio M."/>
            <person name="Oren A."/>
            <person name="Chaudhuri R."/>
            <person name="La Ragione R.M."/>
            <person name="Hildebrand F."/>
            <person name="Pallen M.J."/>
        </authorList>
    </citation>
    <scope>NUCLEOTIDE SEQUENCE [LARGE SCALE GENOMIC DNA]</scope>
    <source>
        <strain evidence="3 4">Sa1BUA1</strain>
    </source>
</reference>
<evidence type="ECO:0000313" key="4">
    <source>
        <dbReference type="Proteomes" id="UP000661894"/>
    </source>
</evidence>
<keyword evidence="2" id="KW-0812">Transmembrane</keyword>
<keyword evidence="2" id="KW-1133">Transmembrane helix</keyword>
<feature type="transmembrane region" description="Helical" evidence="2">
    <location>
        <begin position="12"/>
        <end position="30"/>
    </location>
</feature>
<evidence type="ECO:0008006" key="5">
    <source>
        <dbReference type="Google" id="ProtNLM"/>
    </source>
</evidence>
<proteinExistence type="predicted"/>
<protein>
    <recommendedName>
        <fullName evidence="5">Photosynthesis system II assembly factor Ycf48/Hcf136-like domain-containing protein</fullName>
    </recommendedName>
</protein>
<dbReference type="Proteomes" id="UP000661894">
    <property type="component" value="Unassembled WGS sequence"/>
</dbReference>
<feature type="region of interest" description="Disordered" evidence="1">
    <location>
        <begin position="39"/>
        <end position="76"/>
    </location>
</feature>
<name>A0ABR8Z4X8_9MICO</name>
<evidence type="ECO:0000313" key="3">
    <source>
        <dbReference type="EMBL" id="MBD8063400.1"/>
    </source>
</evidence>
<comment type="caution">
    <text evidence="3">The sequence shown here is derived from an EMBL/GenBank/DDBJ whole genome shotgun (WGS) entry which is preliminary data.</text>
</comment>
<sequence>MLSRSSRPWSALGLGALVVLNIVLIGLLLVRPAPGVDGEAPDAAPPATPTGVAEGEPPAKREPAELPTTRARPDHPEPAERIIVGTDATTAWRAEVGTCEDAATFERTTDGGETWEEVPLDLAPVSRVRVLGPQTLFVIGGAADCEPTYLSSSTAGSNWLSNDQYLDGSWYLVPSDSTTIATPAGTVGVPCKAVDLAALDASDAAILCQDGDLALTSDGGVSWEEAEAPIAAFAIGVRQDGFALAGTHERCDEDVAVVLTAADGAALDEPSCVAADAGSLAVSGGPDALWLWAGDDTFVSTDGGRSW</sequence>
<evidence type="ECO:0000256" key="2">
    <source>
        <dbReference type="SAM" id="Phobius"/>
    </source>
</evidence>